<dbReference type="InterPro" id="IPR001119">
    <property type="entry name" value="SLH_dom"/>
</dbReference>
<evidence type="ECO:0000259" key="1">
    <source>
        <dbReference type="PROSITE" id="PS51272"/>
    </source>
</evidence>
<dbReference type="PANTHER" id="PTHR43308:SF5">
    <property type="entry name" value="S-LAYER PROTEIN _ PEPTIDOGLYCAN ENDO-BETA-N-ACETYLGLUCOSAMINIDASE"/>
    <property type="match status" value="1"/>
</dbReference>
<reference evidence="2" key="1">
    <citation type="submission" date="2020-11" db="EMBL/GenBank/DDBJ databases">
        <title>Sequencing the genomes of 1000 actinobacteria strains.</title>
        <authorList>
            <person name="Klenk H.-P."/>
        </authorList>
    </citation>
    <scope>NUCLEOTIDE SEQUENCE</scope>
    <source>
        <strain evidence="2">DSM 26152</strain>
    </source>
</reference>
<keyword evidence="3" id="KW-1185">Reference proteome</keyword>
<dbReference type="EMBL" id="JADOTZ010000001">
    <property type="protein sequence ID" value="MBG6083586.1"/>
    <property type="molecule type" value="Genomic_DNA"/>
</dbReference>
<dbReference type="GO" id="GO:0030435">
    <property type="term" value="P:sporulation resulting in formation of a cellular spore"/>
    <property type="evidence" value="ECO:0007669"/>
    <property type="project" value="InterPro"/>
</dbReference>
<dbReference type="PROSITE" id="PS51272">
    <property type="entry name" value="SLH"/>
    <property type="match status" value="3"/>
</dbReference>
<accession>A0A931GHT9</accession>
<dbReference type="PANTHER" id="PTHR43308">
    <property type="entry name" value="OUTER MEMBRANE PROTEIN ALPHA-RELATED"/>
    <property type="match status" value="1"/>
</dbReference>
<sequence>MRIFATRRLPDHTGPARLPRRRRLLAGFLAVGLGVSAVAGTAAPAAASVPSSFEFDGAGWGHGVGMSQYGAQGQALDGWNYEQILEYYYAPASLVTSKLRAAENIKVQLLHAQSTTLVPTNGAMRLSINGQWHRTTSSVQLRLVEGKIEANFGDMTPNDGKDEEKVLNASSVGIQWQNTRFWTEGSQQTTLKVAGANSGSTGEYRHGSMRAEVLGGKINLVNTLRMNDEYLYGLAEVPSSWQTAALAAQAVAGRSYALRNMGSLKSNCNCHVYDSVTSQKFTGWAKENEGTNGVYGKKWKNAVDGTVIFSSQGVPTASRVMMYAGYPIDAVYHSSSGGHTRNSESVWTSAVPYLKSHPDPWSLASTNPNSTWSASVSQAKMRSAFGLPDVATVQLRHGADDAVASVTATSSGGVSKTLSKDAVRWALGLKSAFYGEPPTFTDIQGTTFERYVEWLAGEGITSGYTDGTFRPQQYVARYEMATFLYRYSSPNFPEPSADVFTDVPEGHSYAQEIGWTADRGITSGYTDGRFGLRDTITRGQMAAFLYAYTQNVCGKDRGFTAPTNSAFTDVRPGGAFYEAISWLNSTSITGGFGDGTYRSSKSTTRGEMAAFLYRLDSYTGGPC</sequence>
<dbReference type="InterPro" id="IPR006311">
    <property type="entry name" value="TAT_signal"/>
</dbReference>
<dbReference type="InterPro" id="IPR013486">
    <property type="entry name" value="SpoIID/LytB"/>
</dbReference>
<feature type="domain" description="SLH" evidence="1">
    <location>
        <begin position="499"/>
        <end position="559"/>
    </location>
</feature>
<dbReference type="AlphaFoldDB" id="A0A931GHT9"/>
<dbReference type="Pfam" id="PF08486">
    <property type="entry name" value="SpoIID"/>
    <property type="match status" value="1"/>
</dbReference>
<dbReference type="PROSITE" id="PS51318">
    <property type="entry name" value="TAT"/>
    <property type="match status" value="1"/>
</dbReference>
<dbReference type="NCBIfam" id="TIGR02669">
    <property type="entry name" value="SpoIID_LytB"/>
    <property type="match status" value="1"/>
</dbReference>
<name>A0A931GHT9_9MICC</name>
<dbReference type="Pfam" id="PF00395">
    <property type="entry name" value="SLH"/>
    <property type="match status" value="3"/>
</dbReference>
<dbReference type="RefSeq" id="WP_196835003.1">
    <property type="nucleotide sequence ID" value="NZ_JADOTZ010000001.1"/>
</dbReference>
<dbReference type="InterPro" id="IPR013693">
    <property type="entry name" value="SpoIID/LytB_N"/>
</dbReference>
<dbReference type="InterPro" id="IPR051465">
    <property type="entry name" value="Cell_Envelope_Struct_Comp"/>
</dbReference>
<feature type="domain" description="SLH" evidence="1">
    <location>
        <begin position="435"/>
        <end position="498"/>
    </location>
</feature>
<organism evidence="2 3">
    <name type="scientific">Zhihengliuella flava</name>
    <dbReference type="NCBI Taxonomy" id="1285193"/>
    <lineage>
        <taxon>Bacteria</taxon>
        <taxon>Bacillati</taxon>
        <taxon>Actinomycetota</taxon>
        <taxon>Actinomycetes</taxon>
        <taxon>Micrococcales</taxon>
        <taxon>Micrococcaceae</taxon>
        <taxon>Zhihengliuella</taxon>
    </lineage>
</organism>
<protein>
    <submittedName>
        <fullName evidence="2">SpoIID/LytB domain protein</fullName>
    </submittedName>
</protein>
<feature type="domain" description="SLH" evidence="1">
    <location>
        <begin position="563"/>
        <end position="623"/>
    </location>
</feature>
<dbReference type="Proteomes" id="UP000625033">
    <property type="component" value="Unassembled WGS sequence"/>
</dbReference>
<comment type="caution">
    <text evidence="2">The sequence shown here is derived from an EMBL/GenBank/DDBJ whole genome shotgun (WGS) entry which is preliminary data.</text>
</comment>
<gene>
    <name evidence="2" type="ORF">IW252_000353</name>
</gene>
<evidence type="ECO:0000313" key="2">
    <source>
        <dbReference type="EMBL" id="MBG6083586.1"/>
    </source>
</evidence>
<evidence type="ECO:0000313" key="3">
    <source>
        <dbReference type="Proteomes" id="UP000625033"/>
    </source>
</evidence>
<proteinExistence type="predicted"/>